<gene>
    <name evidence="1" type="ORF">SAY86_031678</name>
</gene>
<keyword evidence="2" id="KW-1185">Reference proteome</keyword>
<reference evidence="1 2" key="1">
    <citation type="journal article" date="2023" name="Hortic Res">
        <title>Pangenome of water caltrop reveals structural variations and asymmetric subgenome divergence after allopolyploidization.</title>
        <authorList>
            <person name="Zhang X."/>
            <person name="Chen Y."/>
            <person name="Wang L."/>
            <person name="Yuan Y."/>
            <person name="Fang M."/>
            <person name="Shi L."/>
            <person name="Lu R."/>
            <person name="Comes H.P."/>
            <person name="Ma Y."/>
            <person name="Chen Y."/>
            <person name="Huang G."/>
            <person name="Zhou Y."/>
            <person name="Zheng Z."/>
            <person name="Qiu Y."/>
        </authorList>
    </citation>
    <scope>NUCLEOTIDE SEQUENCE [LARGE SCALE GENOMIC DNA]</scope>
    <source>
        <strain evidence="1">F231</strain>
    </source>
</reference>
<protein>
    <submittedName>
        <fullName evidence="1">Uncharacterized protein</fullName>
    </submittedName>
</protein>
<evidence type="ECO:0000313" key="2">
    <source>
        <dbReference type="Proteomes" id="UP001346149"/>
    </source>
</evidence>
<sequence>MHTLYLEQKEELHKKTLVIQFICMGEFDYIGYSSVFSGVRCRKVTLSGSGDWLHGDLADDPYIIMHQIDMTQVVMQQMLMLQLQDLDFQVFMQLQDLDFQVFM</sequence>
<organism evidence="1 2">
    <name type="scientific">Trapa natans</name>
    <name type="common">Water chestnut</name>
    <dbReference type="NCBI Taxonomy" id="22666"/>
    <lineage>
        <taxon>Eukaryota</taxon>
        <taxon>Viridiplantae</taxon>
        <taxon>Streptophyta</taxon>
        <taxon>Embryophyta</taxon>
        <taxon>Tracheophyta</taxon>
        <taxon>Spermatophyta</taxon>
        <taxon>Magnoliopsida</taxon>
        <taxon>eudicotyledons</taxon>
        <taxon>Gunneridae</taxon>
        <taxon>Pentapetalae</taxon>
        <taxon>rosids</taxon>
        <taxon>malvids</taxon>
        <taxon>Myrtales</taxon>
        <taxon>Lythraceae</taxon>
        <taxon>Trapa</taxon>
    </lineage>
</organism>
<name>A0AAN7LS88_TRANT</name>
<dbReference type="EMBL" id="JAXQNO010000009">
    <property type="protein sequence ID" value="KAK4791265.1"/>
    <property type="molecule type" value="Genomic_DNA"/>
</dbReference>
<accession>A0AAN7LS88</accession>
<evidence type="ECO:0000313" key="1">
    <source>
        <dbReference type="EMBL" id="KAK4791265.1"/>
    </source>
</evidence>
<dbReference type="AlphaFoldDB" id="A0AAN7LS88"/>
<dbReference type="Proteomes" id="UP001346149">
    <property type="component" value="Unassembled WGS sequence"/>
</dbReference>
<comment type="caution">
    <text evidence="1">The sequence shown here is derived from an EMBL/GenBank/DDBJ whole genome shotgun (WGS) entry which is preliminary data.</text>
</comment>
<proteinExistence type="predicted"/>